<evidence type="ECO:0000313" key="2">
    <source>
        <dbReference type="EMBL" id="NEB69133.1"/>
    </source>
</evidence>
<accession>A0A6N9V8Z0</accession>
<comment type="caution">
    <text evidence="2">The sequence shown here is derived from an EMBL/GenBank/DDBJ whole genome shotgun (WGS) entry which is preliminary data.</text>
</comment>
<dbReference type="GO" id="GO:0004803">
    <property type="term" value="F:transposase activity"/>
    <property type="evidence" value="ECO:0007669"/>
    <property type="project" value="InterPro"/>
</dbReference>
<feature type="domain" description="Transposase IS116/IS110/IS902 C-terminal" evidence="1">
    <location>
        <begin position="23"/>
        <end position="83"/>
    </location>
</feature>
<dbReference type="Proteomes" id="UP000471648">
    <property type="component" value="Unassembled WGS sequence"/>
</dbReference>
<dbReference type="Pfam" id="PF02371">
    <property type="entry name" value="Transposase_20"/>
    <property type="match status" value="1"/>
</dbReference>
<dbReference type="EMBL" id="JAAGME010000805">
    <property type="protein sequence ID" value="NEB69133.1"/>
    <property type="molecule type" value="Genomic_DNA"/>
</dbReference>
<dbReference type="GO" id="GO:0006313">
    <property type="term" value="P:DNA transposition"/>
    <property type="evidence" value="ECO:0007669"/>
    <property type="project" value="InterPro"/>
</dbReference>
<evidence type="ECO:0000313" key="3">
    <source>
        <dbReference type="Proteomes" id="UP000471648"/>
    </source>
</evidence>
<organism evidence="2 3">
    <name type="scientific">Streptomyces microflavus</name>
    <name type="common">Streptomyces lipmanii</name>
    <dbReference type="NCBI Taxonomy" id="1919"/>
    <lineage>
        <taxon>Bacteria</taxon>
        <taxon>Bacillati</taxon>
        <taxon>Actinomycetota</taxon>
        <taxon>Actinomycetes</taxon>
        <taxon>Kitasatosporales</taxon>
        <taxon>Streptomycetaceae</taxon>
        <taxon>Streptomyces</taxon>
    </lineage>
</organism>
<reference evidence="2 3" key="1">
    <citation type="submission" date="2020-01" db="EMBL/GenBank/DDBJ databases">
        <title>Insect and environment-associated Actinomycetes.</title>
        <authorList>
            <person name="Currrie C."/>
            <person name="Chevrette M."/>
            <person name="Carlson C."/>
            <person name="Stubbendieck R."/>
            <person name="Wendt-Pienkowski E."/>
        </authorList>
    </citation>
    <scope>NUCLEOTIDE SEQUENCE [LARGE SCALE GENOMIC DNA]</scope>
    <source>
        <strain evidence="2 3">SID14438</strain>
    </source>
</reference>
<dbReference type="GO" id="GO:0003677">
    <property type="term" value="F:DNA binding"/>
    <property type="evidence" value="ECO:0007669"/>
    <property type="project" value="InterPro"/>
</dbReference>
<protein>
    <submittedName>
        <fullName evidence="2">IS110 family transposase</fullName>
    </submittedName>
</protein>
<name>A0A6N9V8Z0_STRMI</name>
<evidence type="ECO:0000259" key="1">
    <source>
        <dbReference type="Pfam" id="PF02371"/>
    </source>
</evidence>
<dbReference type="InterPro" id="IPR003346">
    <property type="entry name" value="Transposase_20"/>
</dbReference>
<gene>
    <name evidence="2" type="ORF">G3I39_19050</name>
</gene>
<proteinExistence type="predicted"/>
<dbReference type="AlphaFoldDB" id="A0A6N9V8Z0"/>
<sequence>MSEEIADADADLRVLITRTAPDLLELPGVGTETETETAGQLLVTAGDNPDRLASEASFAHLCPAAPVPASSGRTDRHRLNRGGLRLAWVVRQSESRPIMDHRRNSLPTTTTTEYLSAVYWTHPPCRLSTLQFLDRVLCGESG</sequence>